<evidence type="ECO:0000313" key="3">
    <source>
        <dbReference type="Proteomes" id="UP000324639"/>
    </source>
</evidence>
<reference evidence="2 3" key="1">
    <citation type="submission" date="2018-08" db="EMBL/GenBank/DDBJ databases">
        <authorList>
            <person name="Muller C M."/>
        </authorList>
    </citation>
    <scope>NUCLEOTIDE SEQUENCE [LARGE SCALE GENOMIC DNA]</scope>
</reference>
<accession>A0A9X9QBY8</accession>
<keyword evidence="3" id="KW-1185">Reference proteome</keyword>
<protein>
    <submittedName>
        <fullName evidence="2">BgtTE-56052</fullName>
    </submittedName>
</protein>
<feature type="chain" id="PRO_5040894335" evidence="1">
    <location>
        <begin position="19"/>
        <end position="69"/>
    </location>
</feature>
<dbReference type="Proteomes" id="UP000324639">
    <property type="component" value="Chromosome Bgt_-05"/>
</dbReference>
<gene>
    <name evidence="2" type="ORF">BGT96224V316_LOCUS3999</name>
</gene>
<dbReference type="AlphaFoldDB" id="A0A9X9QBY8"/>
<name>A0A9X9QBY8_BLUGR</name>
<evidence type="ECO:0000256" key="1">
    <source>
        <dbReference type="SAM" id="SignalP"/>
    </source>
</evidence>
<keyword evidence="1" id="KW-0732">Signal</keyword>
<evidence type="ECO:0000313" key="2">
    <source>
        <dbReference type="EMBL" id="VDB84277.1"/>
    </source>
</evidence>
<sequence length="69" mass="7655">MLVNLGLIRVALLTTTNAQMCDDTQCNNFAAAFAWYSHGIRLGSAEHVDRPTLTGNTRDRVQCLRTTTE</sequence>
<proteinExistence type="predicted"/>
<feature type="signal peptide" evidence="1">
    <location>
        <begin position="1"/>
        <end position="18"/>
    </location>
</feature>
<dbReference type="EMBL" id="LR026988">
    <property type="protein sequence ID" value="VDB84277.1"/>
    <property type="molecule type" value="Genomic_DNA"/>
</dbReference>
<organism evidence="2 3">
    <name type="scientific">Blumeria graminis f. sp. tritici</name>
    <dbReference type="NCBI Taxonomy" id="62690"/>
    <lineage>
        <taxon>Eukaryota</taxon>
        <taxon>Fungi</taxon>
        <taxon>Dikarya</taxon>
        <taxon>Ascomycota</taxon>
        <taxon>Pezizomycotina</taxon>
        <taxon>Leotiomycetes</taxon>
        <taxon>Erysiphales</taxon>
        <taxon>Erysiphaceae</taxon>
        <taxon>Blumeria</taxon>
    </lineage>
</organism>